<evidence type="ECO:0000256" key="1">
    <source>
        <dbReference type="SAM" id="Coils"/>
    </source>
</evidence>
<dbReference type="KEGG" id="zpl:ZBT109_1040"/>
<evidence type="ECO:0000313" key="3">
    <source>
        <dbReference type="EMBL" id="BBG29807.1"/>
    </source>
</evidence>
<keyword evidence="2" id="KW-0812">Transmembrane</keyword>
<dbReference type="STRING" id="1123510.GCA_000620025_01074"/>
<keyword evidence="1" id="KW-0175">Coiled coil</keyword>
<evidence type="ECO:0000313" key="4">
    <source>
        <dbReference type="Proteomes" id="UP000267342"/>
    </source>
</evidence>
<dbReference type="RefSeq" id="WP_051524193.1">
    <property type="nucleotide sequence ID" value="NZ_AP018933.1"/>
</dbReference>
<gene>
    <name evidence="3" type="ORF">ZBT109_1040</name>
</gene>
<keyword evidence="2" id="KW-1133">Transmembrane helix</keyword>
<feature type="transmembrane region" description="Helical" evidence="2">
    <location>
        <begin position="6"/>
        <end position="26"/>
    </location>
</feature>
<accession>A0A348HDV5</accession>
<reference evidence="3 4" key="1">
    <citation type="submission" date="2018-09" db="EMBL/GenBank/DDBJ databases">
        <title>Zymobacter palmae IAM14233 (=T109) whole genome analysis.</title>
        <authorList>
            <person name="Yanase H."/>
        </authorList>
    </citation>
    <scope>NUCLEOTIDE SEQUENCE [LARGE SCALE GENOMIC DNA]</scope>
    <source>
        <strain evidence="3 4">IAM14233</strain>
    </source>
</reference>
<organism evidence="3 4">
    <name type="scientific">Zymobacter palmae</name>
    <dbReference type="NCBI Taxonomy" id="33074"/>
    <lineage>
        <taxon>Bacteria</taxon>
        <taxon>Pseudomonadati</taxon>
        <taxon>Pseudomonadota</taxon>
        <taxon>Gammaproteobacteria</taxon>
        <taxon>Oceanospirillales</taxon>
        <taxon>Halomonadaceae</taxon>
        <taxon>Zymobacter group</taxon>
        <taxon>Zymobacter</taxon>
    </lineage>
</organism>
<proteinExistence type="predicted"/>
<dbReference type="AlphaFoldDB" id="A0A348HDV5"/>
<name>A0A348HDV5_9GAMM</name>
<keyword evidence="2" id="KW-0472">Membrane</keyword>
<dbReference type="PROSITE" id="PS51257">
    <property type="entry name" value="PROKAR_LIPOPROTEIN"/>
    <property type="match status" value="1"/>
</dbReference>
<sequence length="133" mass="15580">MSLLSKPLNIALLVLACVCSVFFLRLQTLQERNKRLQETYAQQRAASDQRQQVIERLQQQITHLNEQQRQSAEAQAELERLAQNRLATLRKLEDENDQLRQWAAHRLPAEFGRLRDRDALSGANAYRQRLRDT</sequence>
<feature type="coiled-coil region" evidence="1">
    <location>
        <begin position="26"/>
        <end position="98"/>
    </location>
</feature>
<keyword evidence="4" id="KW-1185">Reference proteome</keyword>
<dbReference type="Proteomes" id="UP000267342">
    <property type="component" value="Chromosome"/>
</dbReference>
<dbReference type="EMBL" id="AP018933">
    <property type="protein sequence ID" value="BBG29807.1"/>
    <property type="molecule type" value="Genomic_DNA"/>
</dbReference>
<evidence type="ECO:0000256" key="2">
    <source>
        <dbReference type="SAM" id="Phobius"/>
    </source>
</evidence>
<protein>
    <submittedName>
        <fullName evidence="3">Transposase and inactivated derivatives</fullName>
    </submittedName>
</protein>